<evidence type="ECO:0000256" key="6">
    <source>
        <dbReference type="RuleBase" id="RU365090"/>
    </source>
</evidence>
<dbReference type="InterPro" id="IPR005110">
    <property type="entry name" value="MoeA_linker/N"/>
</dbReference>
<keyword evidence="6" id="KW-0500">Molybdenum</keyword>
<dbReference type="AlphaFoldDB" id="A0AAV9IYA2"/>
<feature type="domain" description="MoaB/Mog" evidence="7">
    <location>
        <begin position="203"/>
        <end position="353"/>
    </location>
</feature>
<sequence>MAASWHKQASPFPMVDMEAAWRQVLDESERMAQWLSGASRECALNECPSGSTLAESVVAPFAMPPFAASVKDGYAVRVADAVRGRQLTVVGRSMAGSAHVELVQLGTCVYVATGAPIPDGAEAVLPVEEVLQMEAEGRSAVRIIRVDRDAPLSVGHEVRAAGADVQAGETVLAAGARIGPSERGILATFGVRRVRVRAWPRVAVLSTGNELVEAGDAHSELAPGQVYDSNRPMLLAALQQLLPTGGEVLDLGIASDAEAAARIERALDEGGDGVQVLVVSGGVSMGESDLVKPTLQRLGRMHFGRLMMKPGKPMSFITSRVEQRPPWMAFAMPGNPVSAAVCYQLLVAPALRVAGGMPRAHALPLRVVASLAHPVQCDAERPEFQRAQLALRRRDGDGGAAADASVWDASCCEVTATVTGRQASSRLQSMYGANALVYIPQGGGRLPLGTPVLALVLHTDTGGGAVKASAPGVPDGAASCC</sequence>
<dbReference type="InterPro" id="IPR038987">
    <property type="entry name" value="MoeA-like"/>
</dbReference>
<dbReference type="EMBL" id="JANCYW010000011">
    <property type="protein sequence ID" value="KAK4537267.1"/>
    <property type="molecule type" value="Genomic_DNA"/>
</dbReference>
<dbReference type="Gene3D" id="3.40.980.10">
    <property type="entry name" value="MoaB/Mog-like domain"/>
    <property type="match status" value="1"/>
</dbReference>
<dbReference type="InterPro" id="IPR036135">
    <property type="entry name" value="MoeA_linker/N_sf"/>
</dbReference>
<dbReference type="InterPro" id="IPR036688">
    <property type="entry name" value="MoeA_C_domain_IV_sf"/>
</dbReference>
<dbReference type="SUPFAM" id="SSF63867">
    <property type="entry name" value="MoeA C-terminal domain-like"/>
    <property type="match status" value="1"/>
</dbReference>
<comment type="similarity">
    <text evidence="6">Belongs to the MoeA family.</text>
</comment>
<proteinExistence type="inferred from homology"/>
<dbReference type="Gene3D" id="2.40.340.10">
    <property type="entry name" value="MoeA, C-terminal, domain IV"/>
    <property type="match status" value="1"/>
</dbReference>
<keyword evidence="9" id="KW-1185">Reference proteome</keyword>
<comment type="pathway">
    <text evidence="1 6">Cofactor biosynthesis; molybdopterin biosynthesis.</text>
</comment>
<evidence type="ECO:0000256" key="4">
    <source>
        <dbReference type="ARBA" id="ARBA00012509"/>
    </source>
</evidence>
<dbReference type="GO" id="GO:0005524">
    <property type="term" value="F:ATP binding"/>
    <property type="evidence" value="ECO:0007669"/>
    <property type="project" value="UniProtKB-UniRule"/>
</dbReference>
<dbReference type="CDD" id="cd00887">
    <property type="entry name" value="MoeA"/>
    <property type="match status" value="1"/>
</dbReference>
<comment type="cofactor">
    <cofactor evidence="6">
        <name>Mg(2+)</name>
        <dbReference type="ChEBI" id="CHEBI:18420"/>
    </cofactor>
</comment>
<keyword evidence="5 6" id="KW-0501">Molybdenum cofactor biosynthesis</keyword>
<dbReference type="Pfam" id="PF03454">
    <property type="entry name" value="MoeA_C"/>
    <property type="match status" value="1"/>
</dbReference>
<keyword evidence="6" id="KW-0479">Metal-binding</keyword>
<comment type="similarity">
    <text evidence="2">In the N-terminal section; belongs to the MoaB/Mog family.</text>
</comment>
<dbReference type="Gene3D" id="3.90.105.10">
    <property type="entry name" value="Molybdopterin biosynthesis moea protein, domain 2"/>
    <property type="match status" value="1"/>
</dbReference>
<accession>A0AAV9IYA2</accession>
<keyword evidence="6" id="KW-0460">Magnesium</keyword>
<evidence type="ECO:0000313" key="8">
    <source>
        <dbReference type="EMBL" id="KAK4537267.1"/>
    </source>
</evidence>
<dbReference type="SUPFAM" id="SSF63882">
    <property type="entry name" value="MoeA N-terminal region -like"/>
    <property type="match status" value="1"/>
</dbReference>
<dbReference type="GO" id="GO:0046872">
    <property type="term" value="F:metal ion binding"/>
    <property type="evidence" value="ECO:0007669"/>
    <property type="project" value="UniProtKB-UniRule"/>
</dbReference>
<comment type="catalytic activity">
    <reaction evidence="6">
        <text>adenylyl-molybdopterin + molybdate = Mo-molybdopterin + AMP + H(+)</text>
        <dbReference type="Rhea" id="RHEA:35047"/>
        <dbReference type="ChEBI" id="CHEBI:15378"/>
        <dbReference type="ChEBI" id="CHEBI:36264"/>
        <dbReference type="ChEBI" id="CHEBI:62727"/>
        <dbReference type="ChEBI" id="CHEBI:71302"/>
        <dbReference type="ChEBI" id="CHEBI:456215"/>
    </reaction>
</comment>
<comment type="similarity">
    <text evidence="3">In the C-terminal section; belongs to the MoeA family.</text>
</comment>
<evidence type="ECO:0000256" key="3">
    <source>
        <dbReference type="ARBA" id="ARBA00008339"/>
    </source>
</evidence>
<dbReference type="PANTHER" id="PTHR10192">
    <property type="entry name" value="MOLYBDOPTERIN BIOSYNTHESIS PROTEIN"/>
    <property type="match status" value="1"/>
</dbReference>
<dbReference type="EC" id="2.7.7.75" evidence="4"/>
<reference evidence="8 9" key="1">
    <citation type="submission" date="2022-07" db="EMBL/GenBank/DDBJ databases">
        <title>Genome-wide signatures of adaptation to extreme environments.</title>
        <authorList>
            <person name="Cho C.H."/>
            <person name="Yoon H.S."/>
        </authorList>
    </citation>
    <scope>NUCLEOTIDE SEQUENCE [LARGE SCALE GENOMIC DNA]</scope>
    <source>
        <strain evidence="8 9">DBV 063 E5</strain>
    </source>
</reference>
<dbReference type="InterPro" id="IPR036425">
    <property type="entry name" value="MoaB/Mog-like_dom_sf"/>
</dbReference>
<evidence type="ECO:0000256" key="5">
    <source>
        <dbReference type="ARBA" id="ARBA00023150"/>
    </source>
</evidence>
<dbReference type="FunFam" id="2.170.190.11:FF:000001">
    <property type="entry name" value="Molybdopterin molybdenumtransferase"/>
    <property type="match status" value="1"/>
</dbReference>
<dbReference type="Pfam" id="PF03453">
    <property type="entry name" value="MoeA_N"/>
    <property type="match status" value="1"/>
</dbReference>
<dbReference type="GO" id="GO:0061598">
    <property type="term" value="F:molybdopterin adenylyltransferase activity"/>
    <property type="evidence" value="ECO:0007669"/>
    <property type="project" value="UniProtKB-UniRule"/>
</dbReference>
<dbReference type="PANTHER" id="PTHR10192:SF5">
    <property type="entry name" value="GEPHYRIN"/>
    <property type="match status" value="1"/>
</dbReference>
<dbReference type="NCBIfam" id="NF045515">
    <property type="entry name" value="Glp_gephyrin"/>
    <property type="match status" value="1"/>
</dbReference>
<dbReference type="GO" id="GO:0061599">
    <property type="term" value="F:molybdopterin molybdotransferase activity"/>
    <property type="evidence" value="ECO:0007669"/>
    <property type="project" value="UniProtKB-UniRule"/>
</dbReference>
<dbReference type="SMART" id="SM00852">
    <property type="entry name" value="MoCF_biosynth"/>
    <property type="match status" value="1"/>
</dbReference>
<dbReference type="Gene3D" id="2.170.190.11">
    <property type="entry name" value="Molybdopterin biosynthesis moea protein, domain 3"/>
    <property type="match status" value="1"/>
</dbReference>
<keyword evidence="6" id="KW-0808">Transferase</keyword>
<evidence type="ECO:0000259" key="7">
    <source>
        <dbReference type="SMART" id="SM00852"/>
    </source>
</evidence>
<dbReference type="Pfam" id="PF00994">
    <property type="entry name" value="MoCF_biosynth"/>
    <property type="match status" value="1"/>
</dbReference>
<comment type="catalytic activity">
    <reaction evidence="6">
        <text>molybdopterin + ATP + H(+) = adenylyl-molybdopterin + diphosphate</text>
        <dbReference type="Rhea" id="RHEA:31331"/>
        <dbReference type="ChEBI" id="CHEBI:15378"/>
        <dbReference type="ChEBI" id="CHEBI:30616"/>
        <dbReference type="ChEBI" id="CHEBI:33019"/>
        <dbReference type="ChEBI" id="CHEBI:58698"/>
        <dbReference type="ChEBI" id="CHEBI:62727"/>
    </reaction>
</comment>
<evidence type="ECO:0000256" key="2">
    <source>
        <dbReference type="ARBA" id="ARBA00007589"/>
    </source>
</evidence>
<dbReference type="GO" id="GO:0006777">
    <property type="term" value="P:Mo-molybdopterin cofactor biosynthetic process"/>
    <property type="evidence" value="ECO:0007669"/>
    <property type="project" value="UniProtKB-UniRule"/>
</dbReference>
<organism evidence="8 9">
    <name type="scientific">Cyanidium caldarium</name>
    <name type="common">Red alga</name>
    <dbReference type="NCBI Taxonomy" id="2771"/>
    <lineage>
        <taxon>Eukaryota</taxon>
        <taxon>Rhodophyta</taxon>
        <taxon>Bangiophyceae</taxon>
        <taxon>Cyanidiales</taxon>
        <taxon>Cyanidiaceae</taxon>
        <taxon>Cyanidium</taxon>
    </lineage>
</organism>
<gene>
    <name evidence="8" type="ORF">CDCA_CDCA11G3292</name>
</gene>
<comment type="caution">
    <text evidence="8">The sequence shown here is derived from an EMBL/GenBank/DDBJ whole genome shotgun (WGS) entry which is preliminary data.</text>
</comment>
<protein>
    <recommendedName>
        <fullName evidence="4">molybdopterin adenylyltransferase</fullName>
        <ecNumber evidence="4">2.7.7.75</ecNumber>
    </recommendedName>
</protein>
<evidence type="ECO:0000256" key="1">
    <source>
        <dbReference type="ARBA" id="ARBA00005046"/>
    </source>
</evidence>
<dbReference type="InterPro" id="IPR005111">
    <property type="entry name" value="MoeA_C_domain_IV"/>
</dbReference>
<evidence type="ECO:0000313" key="9">
    <source>
        <dbReference type="Proteomes" id="UP001301350"/>
    </source>
</evidence>
<dbReference type="GO" id="GO:0005829">
    <property type="term" value="C:cytosol"/>
    <property type="evidence" value="ECO:0007669"/>
    <property type="project" value="TreeGrafter"/>
</dbReference>
<dbReference type="SUPFAM" id="SSF53218">
    <property type="entry name" value="Molybdenum cofactor biosynthesis proteins"/>
    <property type="match status" value="1"/>
</dbReference>
<dbReference type="Proteomes" id="UP001301350">
    <property type="component" value="Unassembled WGS sequence"/>
</dbReference>
<dbReference type="InterPro" id="IPR001453">
    <property type="entry name" value="MoaB/Mog_dom"/>
</dbReference>
<name>A0AAV9IYA2_CYACA</name>
<comment type="function">
    <text evidence="6">Catalyzes two steps in the biosynthesis of the molybdenum cofactor. In the first step, molybdopterin is adenylated. Subsequently, molybdate is inserted into adenylated molybdopterin and AMP is released.</text>
</comment>